<geneLocation type="plasmid" evidence="4">
    <name>pAzo1</name>
</geneLocation>
<keyword evidence="1" id="KW-0472">Membrane</keyword>
<dbReference type="OrthoDB" id="3378680at2"/>
<dbReference type="Pfam" id="PF03703">
    <property type="entry name" value="bPH_2"/>
    <property type="match status" value="1"/>
</dbReference>
<reference evidence="3 4" key="1">
    <citation type="journal article" date="2005" name="Arch. Microbiol.">
        <title>The genome sequence of an anaerobic aromatic-degrading denitrifying bacterium, strain EbN1.</title>
        <authorList>
            <person name="Rabus R."/>
            <person name="Kube M."/>
            <person name="Heider J."/>
            <person name="Beck A."/>
            <person name="Heitmann K."/>
            <person name="Widdel F."/>
            <person name="Reinhardt R."/>
        </authorList>
    </citation>
    <scope>NUCLEOTIDE SEQUENCE [LARGE SCALE GENOMIC DNA]</scope>
    <source>
        <strain evidence="3 4">EbN1</strain>
        <plasmid evidence="4">Plasmid pAzo1</plasmid>
    </source>
</reference>
<dbReference type="KEGG" id="eba:p1B146"/>
<dbReference type="PANTHER" id="PTHR37938">
    <property type="entry name" value="BLL0215 PROTEIN"/>
    <property type="match status" value="1"/>
</dbReference>
<feature type="transmembrane region" description="Helical" evidence="1">
    <location>
        <begin position="54"/>
        <end position="73"/>
    </location>
</feature>
<evidence type="ECO:0000256" key="1">
    <source>
        <dbReference type="SAM" id="Phobius"/>
    </source>
</evidence>
<keyword evidence="1" id="KW-0812">Transmembrane</keyword>
<protein>
    <recommendedName>
        <fullName evidence="2">YdbS-like PH domain-containing protein</fullName>
    </recommendedName>
</protein>
<gene>
    <name evidence="3" type="ORF">p1B146</name>
</gene>
<dbReference type="AlphaFoldDB" id="Q5NX64"/>
<organism evidence="3 4">
    <name type="scientific">Aromatoleum aromaticum (strain DSM 19018 / LMG 30748 / EbN1)</name>
    <name type="common">Azoarcus sp. (strain EbN1)</name>
    <dbReference type="NCBI Taxonomy" id="76114"/>
    <lineage>
        <taxon>Bacteria</taxon>
        <taxon>Pseudomonadati</taxon>
        <taxon>Pseudomonadota</taxon>
        <taxon>Betaproteobacteria</taxon>
        <taxon>Rhodocyclales</taxon>
        <taxon>Rhodocyclaceae</taxon>
        <taxon>Aromatoleum</taxon>
    </lineage>
</organism>
<evidence type="ECO:0000313" key="4">
    <source>
        <dbReference type="Proteomes" id="UP000006552"/>
    </source>
</evidence>
<feature type="domain" description="YdbS-like PH" evidence="2">
    <location>
        <begin position="77"/>
        <end position="150"/>
    </location>
</feature>
<keyword evidence="3" id="KW-0614">Plasmid</keyword>
<dbReference type="HOGENOM" id="CLU_1649776_0_0_4"/>
<name>Q5NX64_AROAE</name>
<dbReference type="PANTHER" id="PTHR37938:SF1">
    <property type="entry name" value="BLL0215 PROTEIN"/>
    <property type="match status" value="1"/>
</dbReference>
<accession>Q5NX64</accession>
<feature type="transmembrane region" description="Helical" evidence="1">
    <location>
        <begin position="21"/>
        <end position="42"/>
    </location>
</feature>
<keyword evidence="4" id="KW-1185">Reference proteome</keyword>
<keyword evidence="1" id="KW-1133">Transmembrane helix</keyword>
<dbReference type="RefSeq" id="WP_011254827.1">
    <property type="nucleotide sequence ID" value="NC_006823.1"/>
</dbReference>
<sequence length="166" mass="17868">MDSSVIDGRFLALRVANRSIYPLWALLLAGLAMLAVAVVLFLPALSEASDVEASVLAAAGFACVGFAGLRIAYLKFSALYTVTPDAITARYGLIARKSHQIQVAHVRSISVTQSLVGRLFGYGDLEFSSAGSDESEIVFKSVSRPMQTKELVSKMLGKDRSRTIHD</sequence>
<evidence type="ECO:0000259" key="2">
    <source>
        <dbReference type="Pfam" id="PF03703"/>
    </source>
</evidence>
<dbReference type="EMBL" id="CR555307">
    <property type="protein sequence ID" value="CAI10350.1"/>
    <property type="molecule type" value="Genomic_DNA"/>
</dbReference>
<proteinExistence type="predicted"/>
<dbReference type="Proteomes" id="UP000006552">
    <property type="component" value="Plasmid 1"/>
</dbReference>
<evidence type="ECO:0000313" key="3">
    <source>
        <dbReference type="EMBL" id="CAI10350.1"/>
    </source>
</evidence>
<dbReference type="InterPro" id="IPR005182">
    <property type="entry name" value="YdbS-like_PH"/>
</dbReference>